<dbReference type="Proteomes" id="UP000582090">
    <property type="component" value="Unassembled WGS sequence"/>
</dbReference>
<dbReference type="InterPro" id="IPR019554">
    <property type="entry name" value="Soluble_ligand-bd"/>
</dbReference>
<reference evidence="5 6" key="1">
    <citation type="submission" date="2020-08" db="EMBL/GenBank/DDBJ databases">
        <title>Genomic Encyclopedia of Type Strains, Phase IV (KMG-IV): sequencing the most valuable type-strain genomes for metagenomic binning, comparative biology and taxonomic classification.</title>
        <authorList>
            <person name="Goeker M."/>
        </authorList>
    </citation>
    <scope>NUCLEOTIDE SEQUENCE [LARGE SCALE GENOMIC DNA]</scope>
    <source>
        <strain evidence="5 6">DSM 26575</strain>
    </source>
</reference>
<proteinExistence type="predicted"/>
<evidence type="ECO:0000259" key="2">
    <source>
        <dbReference type="Pfam" id="PF02563"/>
    </source>
</evidence>
<organism evidence="5 6">
    <name type="scientific">Rhizobium metallidurans</name>
    <dbReference type="NCBI Taxonomy" id="1265931"/>
    <lineage>
        <taxon>Bacteria</taxon>
        <taxon>Pseudomonadati</taxon>
        <taxon>Pseudomonadota</taxon>
        <taxon>Alphaproteobacteria</taxon>
        <taxon>Hyphomicrobiales</taxon>
        <taxon>Rhizobiaceae</taxon>
        <taxon>Rhizobium/Agrobacterium group</taxon>
        <taxon>Rhizobium</taxon>
    </lineage>
</organism>
<gene>
    <name evidence="5" type="ORF">GGQ67_000725</name>
</gene>
<feature type="domain" description="Polysaccharide export protein N-terminal" evidence="2">
    <location>
        <begin position="59"/>
        <end position="121"/>
    </location>
</feature>
<keyword evidence="6" id="KW-1185">Reference proteome</keyword>
<name>A0A7W6CL23_9HYPH</name>
<dbReference type="RefSeq" id="WP_183898784.1">
    <property type="nucleotide sequence ID" value="NZ_JACIDW010000001.1"/>
</dbReference>
<evidence type="ECO:0000259" key="3">
    <source>
        <dbReference type="Pfam" id="PF10531"/>
    </source>
</evidence>
<dbReference type="PANTHER" id="PTHR33619">
    <property type="entry name" value="POLYSACCHARIDE EXPORT PROTEIN GFCE-RELATED"/>
    <property type="match status" value="1"/>
</dbReference>
<dbReference type="Gene3D" id="3.10.560.10">
    <property type="entry name" value="Outer membrane lipoprotein wza domain like"/>
    <property type="match status" value="1"/>
</dbReference>
<dbReference type="InterPro" id="IPR049712">
    <property type="entry name" value="Poly_export"/>
</dbReference>
<protein>
    <submittedName>
        <fullName evidence="5">Polysaccharide export outer membrane protein</fullName>
    </submittedName>
</protein>
<comment type="caution">
    <text evidence="5">The sequence shown here is derived from an EMBL/GenBank/DDBJ whole genome shotgun (WGS) entry which is preliminary data.</text>
</comment>
<dbReference type="Pfam" id="PF25994">
    <property type="entry name" value="HH_AprE"/>
    <property type="match status" value="1"/>
</dbReference>
<feature type="domain" description="AprE-like long alpha-helical hairpin" evidence="4">
    <location>
        <begin position="177"/>
        <end position="358"/>
    </location>
</feature>
<dbReference type="GO" id="GO:0015159">
    <property type="term" value="F:polysaccharide transmembrane transporter activity"/>
    <property type="evidence" value="ECO:0007669"/>
    <property type="project" value="InterPro"/>
</dbReference>
<dbReference type="PANTHER" id="PTHR33619:SF3">
    <property type="entry name" value="POLYSACCHARIDE EXPORT PROTEIN GFCE-RELATED"/>
    <property type="match status" value="1"/>
</dbReference>
<evidence type="ECO:0000313" key="5">
    <source>
        <dbReference type="EMBL" id="MBB3963107.1"/>
    </source>
</evidence>
<dbReference type="EMBL" id="JACIDW010000001">
    <property type="protein sequence ID" value="MBB3963107.1"/>
    <property type="molecule type" value="Genomic_DNA"/>
</dbReference>
<evidence type="ECO:0000259" key="4">
    <source>
        <dbReference type="Pfam" id="PF25994"/>
    </source>
</evidence>
<dbReference type="InterPro" id="IPR058781">
    <property type="entry name" value="HH_AprE-like"/>
</dbReference>
<dbReference type="InterPro" id="IPR003715">
    <property type="entry name" value="Poly_export_N"/>
</dbReference>
<sequence>MFMQRMRFSMGRGQPARLGGFLTLIALGTAMFAGAAVSAPLPPYTKIRLTVVQWMPTKGVYEQWGSIGGDFTISDTGTVSVPVLGSVAVGDLDDSGLAAEIARRLKEKIGLVEAPATTVQIIDYPPVYVVGDVSKPGEYRFSQGLTVLQALALGGGEFRNASTLNGAGEVTRLVGALKELDDSITRSNARIARLEVEMTGAKTADLLTQADKSDPFAAAIYNQEQVIFDARANAIDRKAKSLGELKELLNGEIRGLDQKTASMDANIKSIQQQVDSTAMLVAKGAVVATRQGEVERTLRSYQDARLDIGTAVMRARQSISQTTRDLQALYDERKTEVASDLQSERATLLQLKVKRETSQKLVLDGLASLGGSANQAEKPALTFAIVRRENGTANEISASESTALLPGDVVKVTQPSLRALKPVDQVSMVSGADQASR</sequence>
<evidence type="ECO:0000256" key="1">
    <source>
        <dbReference type="ARBA" id="ARBA00022729"/>
    </source>
</evidence>
<dbReference type="Pfam" id="PF02563">
    <property type="entry name" value="Poly_export"/>
    <property type="match status" value="1"/>
</dbReference>
<dbReference type="AlphaFoldDB" id="A0A7W6CL23"/>
<feature type="domain" description="Soluble ligand binding" evidence="3">
    <location>
        <begin position="127"/>
        <end position="162"/>
    </location>
</feature>
<accession>A0A7W6CL23</accession>
<dbReference type="Gene3D" id="3.30.1950.10">
    <property type="entry name" value="wza like domain"/>
    <property type="match status" value="1"/>
</dbReference>
<dbReference type="Pfam" id="PF10531">
    <property type="entry name" value="SLBB"/>
    <property type="match status" value="1"/>
</dbReference>
<evidence type="ECO:0000313" key="6">
    <source>
        <dbReference type="Proteomes" id="UP000582090"/>
    </source>
</evidence>
<keyword evidence="1" id="KW-0732">Signal</keyword>